<evidence type="ECO:0000259" key="6">
    <source>
        <dbReference type="Pfam" id="PF12698"/>
    </source>
</evidence>
<comment type="caution">
    <text evidence="7">The sequence shown here is derived from an EMBL/GenBank/DDBJ whole genome shotgun (WGS) entry which is preliminary data.</text>
</comment>
<organism evidence="7 8">
    <name type="scientific">Actinomadura craniellae</name>
    <dbReference type="NCBI Taxonomy" id="2231787"/>
    <lineage>
        <taxon>Bacteria</taxon>
        <taxon>Bacillati</taxon>
        <taxon>Actinomycetota</taxon>
        <taxon>Actinomycetes</taxon>
        <taxon>Streptosporangiales</taxon>
        <taxon>Thermomonosporaceae</taxon>
        <taxon>Actinomadura</taxon>
    </lineage>
</organism>
<evidence type="ECO:0000256" key="4">
    <source>
        <dbReference type="ARBA" id="ARBA00023136"/>
    </source>
</evidence>
<keyword evidence="2 5" id="KW-0812">Transmembrane</keyword>
<dbReference type="PANTHER" id="PTHR43471">
    <property type="entry name" value="ABC TRANSPORTER PERMEASE"/>
    <property type="match status" value="1"/>
</dbReference>
<feature type="transmembrane region" description="Helical" evidence="5">
    <location>
        <begin position="348"/>
        <end position="369"/>
    </location>
</feature>
<feature type="transmembrane region" description="Helical" evidence="5">
    <location>
        <begin position="296"/>
        <end position="317"/>
    </location>
</feature>
<accession>A0A365H9Y6</accession>
<keyword evidence="4 5" id="KW-0472">Membrane</keyword>
<gene>
    <name evidence="7" type="ORF">DPM19_09130</name>
</gene>
<sequence>MSALSARQAVLLVTRREIETRILSKMFLIFTGLMLVTVIGGSVIFTLIGGSSAVTVGVTDPALARPLAAAADALGEDVETRTVPAATGEKQVLDGELDVFVTGTATAPKAVVKRQLDPALQAALASIARQTALDAEIARTGGDPAAANRAAAAAKVDVQRLDPQAEGFGERIGLGMFAGILVYLILLVYGQTVVQGVVEEKSSRVVELLLTSIRPTQLLFGKVLGIGVVGTVQMLLVVVAGVVSAQVTGLFSIPASVITWAGFWALVWFLLGYVMYALMFAALGSLVSRQEDANGVVTPVMMLIIVPYVIGVSVLPADPDSGLVELLSLIPFFSPTLMPMRAAFDVPAWQVALTLTLTVLLIALMIQLAGRIYRNSVLRTGTRIRLADAFRDA</sequence>
<keyword evidence="3 5" id="KW-1133">Transmembrane helix</keyword>
<evidence type="ECO:0000256" key="3">
    <source>
        <dbReference type="ARBA" id="ARBA00022989"/>
    </source>
</evidence>
<feature type="transmembrane region" description="Helical" evidence="5">
    <location>
        <begin position="26"/>
        <end position="48"/>
    </location>
</feature>
<dbReference type="Pfam" id="PF12698">
    <property type="entry name" value="ABC2_membrane_3"/>
    <property type="match status" value="1"/>
</dbReference>
<feature type="transmembrane region" description="Helical" evidence="5">
    <location>
        <begin position="263"/>
        <end position="284"/>
    </location>
</feature>
<dbReference type="GO" id="GO:0140359">
    <property type="term" value="F:ABC-type transporter activity"/>
    <property type="evidence" value="ECO:0007669"/>
    <property type="project" value="InterPro"/>
</dbReference>
<dbReference type="PANTHER" id="PTHR43471:SF3">
    <property type="entry name" value="ABC TRANSPORTER PERMEASE PROTEIN NATB"/>
    <property type="match status" value="1"/>
</dbReference>
<evidence type="ECO:0000313" key="7">
    <source>
        <dbReference type="EMBL" id="RAY15907.1"/>
    </source>
</evidence>
<name>A0A365H9Y6_9ACTN</name>
<feature type="domain" description="ABC-2 type transporter transmembrane" evidence="6">
    <location>
        <begin position="25"/>
        <end position="369"/>
    </location>
</feature>
<feature type="transmembrane region" description="Helical" evidence="5">
    <location>
        <begin position="172"/>
        <end position="198"/>
    </location>
</feature>
<dbReference type="OrthoDB" id="3268959at2"/>
<protein>
    <submittedName>
        <fullName evidence="7">ABC transporter permease</fullName>
    </submittedName>
</protein>
<dbReference type="GO" id="GO:0016020">
    <property type="term" value="C:membrane"/>
    <property type="evidence" value="ECO:0007669"/>
    <property type="project" value="UniProtKB-SubCell"/>
</dbReference>
<evidence type="ECO:0000256" key="1">
    <source>
        <dbReference type="ARBA" id="ARBA00004141"/>
    </source>
</evidence>
<evidence type="ECO:0000313" key="8">
    <source>
        <dbReference type="Proteomes" id="UP000251891"/>
    </source>
</evidence>
<evidence type="ECO:0000256" key="5">
    <source>
        <dbReference type="SAM" id="Phobius"/>
    </source>
</evidence>
<dbReference type="EMBL" id="QLYX01000003">
    <property type="protein sequence ID" value="RAY15907.1"/>
    <property type="molecule type" value="Genomic_DNA"/>
</dbReference>
<dbReference type="RefSeq" id="WP_111864750.1">
    <property type="nucleotide sequence ID" value="NZ_QLYX01000003.1"/>
</dbReference>
<proteinExistence type="predicted"/>
<keyword evidence="8" id="KW-1185">Reference proteome</keyword>
<dbReference type="InterPro" id="IPR013525">
    <property type="entry name" value="ABC2_TM"/>
</dbReference>
<feature type="transmembrane region" description="Helical" evidence="5">
    <location>
        <begin position="219"/>
        <end position="243"/>
    </location>
</feature>
<comment type="subcellular location">
    <subcellularLocation>
        <location evidence="1">Membrane</location>
        <topology evidence="1">Multi-pass membrane protein</topology>
    </subcellularLocation>
</comment>
<dbReference type="Proteomes" id="UP000251891">
    <property type="component" value="Unassembled WGS sequence"/>
</dbReference>
<evidence type="ECO:0000256" key="2">
    <source>
        <dbReference type="ARBA" id="ARBA00022692"/>
    </source>
</evidence>
<dbReference type="AlphaFoldDB" id="A0A365H9Y6"/>
<reference evidence="7 8" key="1">
    <citation type="submission" date="2018-06" db="EMBL/GenBank/DDBJ databases">
        <title>Actinomadura craniellae sp. nov. isolated from marine sponge Craniella sp.</title>
        <authorList>
            <person name="Li L."/>
            <person name="Xu Q.H."/>
            <person name="Lin H.W."/>
            <person name="Lu Y.H."/>
        </authorList>
    </citation>
    <scope>NUCLEOTIDE SEQUENCE [LARGE SCALE GENOMIC DNA]</scope>
    <source>
        <strain evidence="7 8">LHW63021</strain>
    </source>
</reference>